<dbReference type="EMBL" id="LAZR01025169">
    <property type="protein sequence ID" value="KKL72764.1"/>
    <property type="molecule type" value="Genomic_DNA"/>
</dbReference>
<organism evidence="1">
    <name type="scientific">marine sediment metagenome</name>
    <dbReference type="NCBI Taxonomy" id="412755"/>
    <lineage>
        <taxon>unclassified sequences</taxon>
        <taxon>metagenomes</taxon>
        <taxon>ecological metagenomes</taxon>
    </lineage>
</organism>
<evidence type="ECO:0000313" key="1">
    <source>
        <dbReference type="EMBL" id="KKL72764.1"/>
    </source>
</evidence>
<sequence length="691" mass="79635">INRLFSSQGFIKKVKGIAYKIFKAKDERQQILFEDAKDVFTHTQTQEAETGDNILFNIDKLLKRDENGNYKLEWDLTINIYKPTDIPITRSILSNLISNNKLHFFIVDGNRKTLQELSDTQVKNAWILVADDDGKIGLALANKVSLDLPADTYQKIKIGNNFIEGVFITDRSGNIVKGPMFLDHVNNDFKYQKDYKVANSIQETINNVPQRFYGTHLDKMYTFNYLRSLTWKTGSKITPFIQGVQSNVVPTGAHESLISVESATKSLKVKKGESYYEGLLYNYDYDKLSKSQKSLVDFQNKKFIKNIYFATDLILDTKQSPAYLPVSDLTYEWLGSYENFNGEIINGPDSNDLTHILGRIIPNFNTLDYTNPDNIIYKIFSIDFVKNAPFDVRGTIFRGPEQKRKQWFQDILTLLQGYTPPTSSPPSTNLQDIDNNLNRVIVDLFNNFKDESGNNLEFDFTYHDRYFSTDDLQLAYKVSSALSLIFKRFISFQMYTGGMMVKDGTPQVIRRPWGSQYDTLQELDYSSPIRYGRGFINFPTRFVTQSSWNLIEQFTLDRFTQASAFILPTDPSDNIVSGFLDLHPKYKTINFEALPTRLWQPNMNYPKLNSFIEKSGAAMYLSNLLFQQKQGIQADFENWKHEGKELTLNMLLPKLKSTYSNDYEQKHAIKALRSSIYSSNLETASPNDFRT</sequence>
<feature type="non-terminal residue" evidence="1">
    <location>
        <position position="1"/>
    </location>
</feature>
<protein>
    <submittedName>
        <fullName evidence="1">Uncharacterized protein</fullName>
    </submittedName>
</protein>
<dbReference type="AlphaFoldDB" id="A0A0F9EFQ8"/>
<feature type="non-terminal residue" evidence="1">
    <location>
        <position position="691"/>
    </location>
</feature>
<accession>A0A0F9EFQ8</accession>
<comment type="caution">
    <text evidence="1">The sequence shown here is derived from an EMBL/GenBank/DDBJ whole genome shotgun (WGS) entry which is preliminary data.</text>
</comment>
<proteinExistence type="predicted"/>
<gene>
    <name evidence="1" type="ORF">LCGC14_2081650</name>
</gene>
<name>A0A0F9EFQ8_9ZZZZ</name>
<reference evidence="1" key="1">
    <citation type="journal article" date="2015" name="Nature">
        <title>Complex archaea that bridge the gap between prokaryotes and eukaryotes.</title>
        <authorList>
            <person name="Spang A."/>
            <person name="Saw J.H."/>
            <person name="Jorgensen S.L."/>
            <person name="Zaremba-Niedzwiedzka K."/>
            <person name="Martijn J."/>
            <person name="Lind A.E."/>
            <person name="van Eijk R."/>
            <person name="Schleper C."/>
            <person name="Guy L."/>
            <person name="Ettema T.J."/>
        </authorList>
    </citation>
    <scope>NUCLEOTIDE SEQUENCE</scope>
</reference>